<keyword evidence="2" id="KW-1185">Reference proteome</keyword>
<organism evidence="1 2">
    <name type="scientific">Entomophthora muscae</name>
    <dbReference type="NCBI Taxonomy" id="34485"/>
    <lineage>
        <taxon>Eukaryota</taxon>
        <taxon>Fungi</taxon>
        <taxon>Fungi incertae sedis</taxon>
        <taxon>Zoopagomycota</taxon>
        <taxon>Entomophthoromycotina</taxon>
        <taxon>Entomophthoromycetes</taxon>
        <taxon>Entomophthorales</taxon>
        <taxon>Entomophthoraceae</taxon>
        <taxon>Entomophthora</taxon>
    </lineage>
</organism>
<proteinExistence type="predicted"/>
<accession>A0ACC2SWK3</accession>
<comment type="caution">
    <text evidence="1">The sequence shown here is derived from an EMBL/GenBank/DDBJ whole genome shotgun (WGS) entry which is preliminary data.</text>
</comment>
<dbReference type="Proteomes" id="UP001165960">
    <property type="component" value="Unassembled WGS sequence"/>
</dbReference>
<evidence type="ECO:0000313" key="1">
    <source>
        <dbReference type="EMBL" id="KAJ9066775.1"/>
    </source>
</evidence>
<protein>
    <submittedName>
        <fullName evidence="1">Uncharacterized protein</fullName>
    </submittedName>
</protein>
<sequence length="674" mass="75812">MEDTSFDISSPPHVQYILLAEFDIGKGASLTHQFPCKTDMDEHVLAEMMLPDGVHQREEDWTIFFLNQSPTQDIDPVNQDVTPKELLYVLSLVITKHDREALRGAHVKAMAICTKHRYLHIYKPVLLLALENYFRNPTVEVLSSLYDAVNSMDVSLMPEFSIHEKMILRASEDKDMFEEKFLEKENASEASGGVSPALSLAQVETNKRHTYIDLPSGQRKEVVNKNKDRHFFETTVTYEKVKIPIRVPLTIFPEEVGDFSLINLITTFANATMAPHPFHPHLDTSGPHTHPLILLLNALITEKRVIFLGHGLPSGQVANYVLAACAMASGSGIVLRGFLERAFPYTSLSDIDTLLKFRGFIAGVANPTFEGHPKWWDVLCNISTGKITVSPYVGMGDDATIPPPQPLEAPPDATHQRAPSNPKWDGADADFVGDVLLAIQAHYGELAIRGKFSDYVQRFVGIAALCDDDPSGNVVVFPDEASRIRELAANKPRIEGWKLSLSYQYYCQDFQRLLRERSIPNMLPQRQIAKLRIIKNIPDKELEAIYRAFLDNVVTSSQIIEVSFSLKANPQFLAAVPQNQGGLTPITVALFHPSKTIRNYTVQFLNRIDQHQVPKLIYIANLKTGTRFIQNLNLFHKLAYERQCLAYEPNDENFKVLAPYVDSPRADLADTLTH</sequence>
<evidence type="ECO:0000313" key="2">
    <source>
        <dbReference type="Proteomes" id="UP001165960"/>
    </source>
</evidence>
<gene>
    <name evidence="1" type="ORF">DSO57_1006386</name>
</gene>
<reference evidence="1" key="1">
    <citation type="submission" date="2022-04" db="EMBL/GenBank/DDBJ databases">
        <title>Genome of the entomopathogenic fungus Entomophthora muscae.</title>
        <authorList>
            <person name="Elya C."/>
            <person name="Lovett B.R."/>
            <person name="Lee E."/>
            <person name="Macias A.M."/>
            <person name="Hajek A.E."/>
            <person name="De Bivort B.L."/>
            <person name="Kasson M.T."/>
            <person name="De Fine Licht H.H."/>
            <person name="Stajich J.E."/>
        </authorList>
    </citation>
    <scope>NUCLEOTIDE SEQUENCE</scope>
    <source>
        <strain evidence="1">Berkeley</strain>
    </source>
</reference>
<dbReference type="EMBL" id="QTSX02004278">
    <property type="protein sequence ID" value="KAJ9066775.1"/>
    <property type="molecule type" value="Genomic_DNA"/>
</dbReference>
<name>A0ACC2SWK3_9FUNG</name>